<dbReference type="SUPFAM" id="SSF88946">
    <property type="entry name" value="Sigma2 domain of RNA polymerase sigma factors"/>
    <property type="match status" value="1"/>
</dbReference>
<proteinExistence type="inferred from homology"/>
<evidence type="ECO:0000256" key="6">
    <source>
        <dbReference type="SAM" id="MobiDB-lite"/>
    </source>
</evidence>
<dbReference type="GO" id="GO:0003677">
    <property type="term" value="F:DNA binding"/>
    <property type="evidence" value="ECO:0007669"/>
    <property type="project" value="UniProtKB-KW"/>
</dbReference>
<evidence type="ECO:0000256" key="3">
    <source>
        <dbReference type="ARBA" id="ARBA00023082"/>
    </source>
</evidence>
<keyword evidence="4" id="KW-0238">DNA-binding</keyword>
<keyword evidence="2" id="KW-0805">Transcription regulation</keyword>
<evidence type="ECO:0000256" key="2">
    <source>
        <dbReference type="ARBA" id="ARBA00023015"/>
    </source>
</evidence>
<sequence length="312" mass="32833">MSGQQQEPAAAGADSAGTSAQQDAVPCARDEEHPGQDGPSSVQDQAHPAGDGPPPDRSPTAASDAFDLLYESSAPALARQSFLLCGGHALARRVVAHAFRLAWRRWPQVAVDPDPAGWVRAVAHRSALAPWRQARPVRFVRRVRAMRHVPPGDRTLLDALLRLPPSYRAALLLHDGLGLSLGDTAAEVEASTAATSGRLRHARAALAGRVPALGDASPEELPDVTALLLRQLAAPQPATLPPAERVRGSSEVRGWCGTTAALGLTVAVAATGFALAVSDDERNPPRVPVPKPPSSTLEADQQPGRLQPMVRK</sequence>
<evidence type="ECO:0000256" key="1">
    <source>
        <dbReference type="ARBA" id="ARBA00010641"/>
    </source>
</evidence>
<dbReference type="Gene3D" id="1.10.1740.10">
    <property type="match status" value="1"/>
</dbReference>
<dbReference type="KEGG" id="sbat:G4Z16_11610"/>
<dbReference type="Pfam" id="PF08281">
    <property type="entry name" value="Sigma70_r4_2"/>
    <property type="match status" value="1"/>
</dbReference>
<dbReference type="GO" id="GO:0006352">
    <property type="term" value="P:DNA-templated transcription initiation"/>
    <property type="evidence" value="ECO:0007669"/>
    <property type="project" value="InterPro"/>
</dbReference>
<dbReference type="InterPro" id="IPR036388">
    <property type="entry name" value="WH-like_DNA-bd_sf"/>
</dbReference>
<name>A0A7T1WQI1_9ACTN</name>
<dbReference type="GO" id="GO:0016987">
    <property type="term" value="F:sigma factor activity"/>
    <property type="evidence" value="ECO:0007669"/>
    <property type="project" value="UniProtKB-KW"/>
</dbReference>
<dbReference type="PANTHER" id="PTHR43133:SF8">
    <property type="entry name" value="RNA POLYMERASE SIGMA FACTOR HI_1459-RELATED"/>
    <property type="match status" value="1"/>
</dbReference>
<dbReference type="InterPro" id="IPR013249">
    <property type="entry name" value="RNA_pol_sigma70_r4_t2"/>
</dbReference>
<feature type="domain" description="RNA polymerase sigma factor 70 region 4 type 2" evidence="7">
    <location>
        <begin position="155"/>
        <end position="206"/>
    </location>
</feature>
<evidence type="ECO:0000313" key="8">
    <source>
        <dbReference type="EMBL" id="QPP06923.1"/>
    </source>
</evidence>
<dbReference type="PANTHER" id="PTHR43133">
    <property type="entry name" value="RNA POLYMERASE ECF-TYPE SIGMA FACTO"/>
    <property type="match status" value="1"/>
</dbReference>
<keyword evidence="3" id="KW-0731">Sigma factor</keyword>
<dbReference type="InterPro" id="IPR013325">
    <property type="entry name" value="RNA_pol_sigma_r2"/>
</dbReference>
<dbReference type="EMBL" id="CP048882">
    <property type="protein sequence ID" value="QPP06923.1"/>
    <property type="molecule type" value="Genomic_DNA"/>
</dbReference>
<gene>
    <name evidence="8" type="ORF">G4Z16_11610</name>
</gene>
<reference evidence="9" key="1">
    <citation type="submission" date="2020-02" db="EMBL/GenBank/DDBJ databases">
        <title>Streptomyces sp. ASO4wet.</title>
        <authorList>
            <person name="Risdian C."/>
            <person name="Landwehr W."/>
            <person name="Schupp P."/>
            <person name="Wink J."/>
        </authorList>
    </citation>
    <scope>NUCLEOTIDE SEQUENCE [LARGE SCALE GENOMIC DNA]</scope>
    <source>
        <strain evidence="9">ASO4wet</strain>
    </source>
</reference>
<dbReference type="RefSeq" id="WP_197350743.1">
    <property type="nucleotide sequence ID" value="NZ_CP048882.1"/>
</dbReference>
<dbReference type="Gene3D" id="1.10.10.10">
    <property type="entry name" value="Winged helix-like DNA-binding domain superfamily/Winged helix DNA-binding domain"/>
    <property type="match status" value="1"/>
</dbReference>
<feature type="region of interest" description="Disordered" evidence="6">
    <location>
        <begin position="1"/>
        <end position="62"/>
    </location>
</feature>
<feature type="compositionally biased region" description="Low complexity" evidence="6">
    <location>
        <begin position="9"/>
        <end position="20"/>
    </location>
</feature>
<evidence type="ECO:0000259" key="7">
    <source>
        <dbReference type="Pfam" id="PF08281"/>
    </source>
</evidence>
<evidence type="ECO:0000256" key="4">
    <source>
        <dbReference type="ARBA" id="ARBA00023125"/>
    </source>
</evidence>
<dbReference type="SUPFAM" id="SSF88659">
    <property type="entry name" value="Sigma3 and sigma4 domains of RNA polymerase sigma factors"/>
    <property type="match status" value="1"/>
</dbReference>
<evidence type="ECO:0000313" key="9">
    <source>
        <dbReference type="Proteomes" id="UP000595046"/>
    </source>
</evidence>
<protein>
    <submittedName>
        <fullName evidence="8">RNA polymerase subunit sigma-70</fullName>
    </submittedName>
</protein>
<comment type="similarity">
    <text evidence="1">Belongs to the sigma-70 factor family. ECF subfamily.</text>
</comment>
<accession>A0A7T1WQI1</accession>
<dbReference type="AlphaFoldDB" id="A0A7T1WQI1"/>
<keyword evidence="9" id="KW-1185">Reference proteome</keyword>
<dbReference type="InterPro" id="IPR013324">
    <property type="entry name" value="RNA_pol_sigma_r3/r4-like"/>
</dbReference>
<organism evidence="8 9">
    <name type="scientific">Streptomyces bathyalis</name>
    <dbReference type="NCBI Taxonomy" id="2710756"/>
    <lineage>
        <taxon>Bacteria</taxon>
        <taxon>Bacillati</taxon>
        <taxon>Actinomycetota</taxon>
        <taxon>Actinomycetes</taxon>
        <taxon>Kitasatosporales</taxon>
        <taxon>Streptomycetaceae</taxon>
        <taxon>Streptomyces</taxon>
    </lineage>
</organism>
<keyword evidence="5" id="KW-0804">Transcription</keyword>
<dbReference type="Proteomes" id="UP000595046">
    <property type="component" value="Chromosome"/>
</dbReference>
<evidence type="ECO:0000256" key="5">
    <source>
        <dbReference type="ARBA" id="ARBA00023163"/>
    </source>
</evidence>
<feature type="region of interest" description="Disordered" evidence="6">
    <location>
        <begin position="278"/>
        <end position="312"/>
    </location>
</feature>
<dbReference type="InterPro" id="IPR039425">
    <property type="entry name" value="RNA_pol_sigma-70-like"/>
</dbReference>